<feature type="region of interest" description="Disordered" evidence="1">
    <location>
        <begin position="60"/>
        <end position="93"/>
    </location>
</feature>
<evidence type="ECO:0000313" key="3">
    <source>
        <dbReference type="Proteomes" id="UP001151760"/>
    </source>
</evidence>
<gene>
    <name evidence="2" type="ORF">Tco_0727868</name>
</gene>
<organism evidence="2 3">
    <name type="scientific">Tanacetum coccineum</name>
    <dbReference type="NCBI Taxonomy" id="301880"/>
    <lineage>
        <taxon>Eukaryota</taxon>
        <taxon>Viridiplantae</taxon>
        <taxon>Streptophyta</taxon>
        <taxon>Embryophyta</taxon>
        <taxon>Tracheophyta</taxon>
        <taxon>Spermatophyta</taxon>
        <taxon>Magnoliopsida</taxon>
        <taxon>eudicotyledons</taxon>
        <taxon>Gunneridae</taxon>
        <taxon>Pentapetalae</taxon>
        <taxon>asterids</taxon>
        <taxon>campanulids</taxon>
        <taxon>Asterales</taxon>
        <taxon>Asteraceae</taxon>
        <taxon>Asteroideae</taxon>
        <taxon>Anthemideae</taxon>
        <taxon>Anthemidinae</taxon>
        <taxon>Tanacetum</taxon>
    </lineage>
</organism>
<evidence type="ECO:0000256" key="1">
    <source>
        <dbReference type="SAM" id="MobiDB-lite"/>
    </source>
</evidence>
<evidence type="ECO:0000313" key="2">
    <source>
        <dbReference type="EMBL" id="GJS77987.1"/>
    </source>
</evidence>
<keyword evidence="3" id="KW-1185">Reference proteome</keyword>
<dbReference type="Proteomes" id="UP001151760">
    <property type="component" value="Unassembled WGS sequence"/>
</dbReference>
<accession>A0ABQ4YKC8</accession>
<reference evidence="2" key="2">
    <citation type="submission" date="2022-01" db="EMBL/GenBank/DDBJ databases">
        <authorList>
            <person name="Yamashiro T."/>
            <person name="Shiraishi A."/>
            <person name="Satake H."/>
            <person name="Nakayama K."/>
        </authorList>
    </citation>
    <scope>NUCLEOTIDE SEQUENCE</scope>
</reference>
<comment type="caution">
    <text evidence="2">The sequence shown here is derived from an EMBL/GenBank/DDBJ whole genome shotgun (WGS) entry which is preliminary data.</text>
</comment>
<proteinExistence type="predicted"/>
<name>A0ABQ4YKC8_9ASTR</name>
<dbReference type="EMBL" id="BQNB010010490">
    <property type="protein sequence ID" value="GJS77987.1"/>
    <property type="molecule type" value="Genomic_DNA"/>
</dbReference>
<sequence length="93" mass="10667">MFERMDLERERKEQQWEAMLDPLNDYRFPDQEESMDVEMYNRTKASVNFIVNTQESITHGKPSSVEAANVQPAESEPANVLPVQSKPANVQPA</sequence>
<protein>
    <submittedName>
        <fullName evidence="2">Uncharacterized protein</fullName>
    </submittedName>
</protein>
<reference evidence="2" key="1">
    <citation type="journal article" date="2022" name="Int. J. Mol. Sci.">
        <title>Draft Genome of Tanacetum Coccineum: Genomic Comparison of Closely Related Tanacetum-Family Plants.</title>
        <authorList>
            <person name="Yamashiro T."/>
            <person name="Shiraishi A."/>
            <person name="Nakayama K."/>
            <person name="Satake H."/>
        </authorList>
    </citation>
    <scope>NUCLEOTIDE SEQUENCE</scope>
</reference>